<dbReference type="Gene3D" id="3.30.1330.60">
    <property type="entry name" value="OmpA-like domain"/>
    <property type="match status" value="1"/>
</dbReference>
<reference evidence="3" key="1">
    <citation type="submission" date="2023-06" db="EMBL/GenBank/DDBJ databases">
        <authorList>
            <person name="Zeman M."/>
            <person name="Kubasova T."/>
            <person name="Jahodarova E."/>
            <person name="Nykrynova M."/>
            <person name="Rychlik I."/>
        </authorList>
    </citation>
    <scope>NUCLEOTIDE SEQUENCE</scope>
    <source>
        <strain evidence="3">84_SSukc20</strain>
    </source>
</reference>
<dbReference type="InterPro" id="IPR011990">
    <property type="entry name" value="TPR-like_helical_dom_sf"/>
</dbReference>
<dbReference type="Proteomes" id="UP001167871">
    <property type="component" value="Unassembled WGS sequence"/>
</dbReference>
<evidence type="ECO:0000313" key="3">
    <source>
        <dbReference type="EMBL" id="MDN0050284.1"/>
    </source>
</evidence>
<dbReference type="SUPFAM" id="SSF48452">
    <property type="entry name" value="TPR-like"/>
    <property type="match status" value="1"/>
</dbReference>
<dbReference type="Gene3D" id="1.25.40.10">
    <property type="entry name" value="Tetratricopeptide repeat domain"/>
    <property type="match status" value="1"/>
</dbReference>
<proteinExistence type="predicted"/>
<feature type="signal peptide" evidence="1">
    <location>
        <begin position="1"/>
        <end position="20"/>
    </location>
</feature>
<organism evidence="3 4">
    <name type="scientific">Bacteroides gallinaceum</name>
    <dbReference type="NCBI Taxonomy" id="1462571"/>
    <lineage>
        <taxon>Bacteria</taxon>
        <taxon>Pseudomonadati</taxon>
        <taxon>Bacteroidota</taxon>
        <taxon>Bacteroidia</taxon>
        <taxon>Bacteroidales</taxon>
        <taxon>Bacteroidaceae</taxon>
        <taxon>Bacteroides</taxon>
    </lineage>
</organism>
<dbReference type="EMBL" id="JAUEII010000032">
    <property type="protein sequence ID" value="MDN0050284.1"/>
    <property type="molecule type" value="Genomic_DNA"/>
</dbReference>
<dbReference type="SUPFAM" id="SSF103088">
    <property type="entry name" value="OmpA-like"/>
    <property type="match status" value="1"/>
</dbReference>
<keyword evidence="4" id="KW-1185">Reference proteome</keyword>
<accession>A0ABT7X8A0</accession>
<protein>
    <submittedName>
        <fullName evidence="3">DUF3868 domain-containing protein</fullName>
    </submittedName>
</protein>
<evidence type="ECO:0000313" key="4">
    <source>
        <dbReference type="Proteomes" id="UP001167871"/>
    </source>
</evidence>
<dbReference type="RefSeq" id="WP_301640516.1">
    <property type="nucleotide sequence ID" value="NZ_JAUEII010000032.1"/>
</dbReference>
<dbReference type="InterPro" id="IPR024480">
    <property type="entry name" value="DUF3868"/>
</dbReference>
<gene>
    <name evidence="3" type="ORF">QVO10_12985</name>
</gene>
<comment type="caution">
    <text evidence="3">The sequence shown here is derived from an EMBL/GenBank/DDBJ whole genome shotgun (WGS) entry which is preliminary data.</text>
</comment>
<feature type="domain" description="DUF3868" evidence="2">
    <location>
        <begin position="32"/>
        <end position="96"/>
    </location>
</feature>
<reference evidence="3" key="2">
    <citation type="submission" date="2024-05" db="EMBL/GenBank/DDBJ databases">
        <title>Identification and characterization of horizontal gene transfer across gut microbiota members of farm animals based on homology search.</title>
        <authorList>
            <person name="Schwarzerova J."/>
            <person name="Nykrynova M."/>
            <person name="Jureckova K."/>
            <person name="Cejkova D."/>
            <person name="Rychlik I."/>
        </authorList>
    </citation>
    <scope>NUCLEOTIDE SEQUENCE</scope>
    <source>
        <strain evidence="3">84_SSukc20</strain>
    </source>
</reference>
<feature type="chain" id="PRO_5046351830" evidence="1">
    <location>
        <begin position="21"/>
        <end position="472"/>
    </location>
</feature>
<keyword evidence="1" id="KW-0732">Signal</keyword>
<dbReference type="InterPro" id="IPR036737">
    <property type="entry name" value="OmpA-like_sf"/>
</dbReference>
<sequence>MKTICLYSLLSLLPLMPAAAQGVQRLSSGAKVSGVEINKQRDSVVIQMNIDLSEMEVGRNRSVVLAPLFAQGEDWQWLPAIEVMGRRRYIYYQRNEESLYAENPYAVIKHNGKPQNPEGASVDYRIALPYKQWMNNAGLSVSEDVCGCGNVAKGGNTPLAQADLAFVPKLAYISPQAETRKTRALSGEAYLDFPVNKTVIYPEYRRNTAELAKIRSTIDTIRADKDFSITQICLRGYASPEGRYESNVRLSEGRTQALKDYLIEEYGFGTALFQTEPGGENWEGLRLYLQTSSLADKEAILAIMDGEGSLDQREQRIRSAYPASYRTLLQDCYPALRRTDYTVDYTIRGFNVEEAKEVIKTRPQNLSLQEMFAVAQTYQPGSEEFNHVFDVAVRMYPDDPTANLNAANALLERKEAEQALRYLEKAGNSPQADNARGVALILLERYDEALPCLQRAAQAGIREAVENLKYIR</sequence>
<name>A0ABT7X8A0_9BACE</name>
<evidence type="ECO:0000256" key="1">
    <source>
        <dbReference type="SAM" id="SignalP"/>
    </source>
</evidence>
<dbReference type="Pfam" id="PF12984">
    <property type="entry name" value="DUF3868"/>
    <property type="match status" value="1"/>
</dbReference>
<evidence type="ECO:0000259" key="2">
    <source>
        <dbReference type="Pfam" id="PF12984"/>
    </source>
</evidence>